<evidence type="ECO:0000313" key="3">
    <source>
        <dbReference type="EMBL" id="RDB15687.1"/>
    </source>
</evidence>
<dbReference type="EMBL" id="LUEZ02000143">
    <property type="protein sequence ID" value="RDB15687.1"/>
    <property type="molecule type" value="Genomic_DNA"/>
</dbReference>
<feature type="compositionally biased region" description="Polar residues" evidence="1">
    <location>
        <begin position="135"/>
        <end position="146"/>
    </location>
</feature>
<reference evidence="3" key="1">
    <citation type="submission" date="2018-04" db="EMBL/GenBank/DDBJ databases">
        <title>Whole genome sequencing of Hypsizygus marmoreus.</title>
        <authorList>
            <person name="Choi I.-G."/>
            <person name="Min B."/>
            <person name="Kim J.-G."/>
            <person name="Kim S."/>
            <person name="Oh Y.-L."/>
            <person name="Kong W.-S."/>
            <person name="Park H."/>
            <person name="Jeong J."/>
            <person name="Song E.-S."/>
        </authorList>
    </citation>
    <scope>NUCLEOTIDE SEQUENCE [LARGE SCALE GENOMIC DNA]</scope>
    <source>
        <strain evidence="3">51987-8</strain>
    </source>
</reference>
<evidence type="ECO:0000313" key="4">
    <source>
        <dbReference type="Proteomes" id="UP000076154"/>
    </source>
</evidence>
<organism evidence="3 4">
    <name type="scientific">Hypsizygus marmoreus</name>
    <name type="common">White beech mushroom</name>
    <name type="synonym">Agaricus marmoreus</name>
    <dbReference type="NCBI Taxonomy" id="39966"/>
    <lineage>
        <taxon>Eukaryota</taxon>
        <taxon>Fungi</taxon>
        <taxon>Dikarya</taxon>
        <taxon>Basidiomycota</taxon>
        <taxon>Agaricomycotina</taxon>
        <taxon>Agaricomycetes</taxon>
        <taxon>Agaricomycetidae</taxon>
        <taxon>Agaricales</taxon>
        <taxon>Tricholomatineae</taxon>
        <taxon>Lyophyllaceae</taxon>
        <taxon>Hypsizygus</taxon>
    </lineage>
</organism>
<dbReference type="InParanoid" id="A0A369J4Z5"/>
<name>A0A369J4Z5_HYPMA</name>
<keyword evidence="2" id="KW-1133">Transmembrane helix</keyword>
<keyword evidence="2" id="KW-0812">Transmembrane</keyword>
<feature type="region of interest" description="Disordered" evidence="1">
    <location>
        <begin position="98"/>
        <end position="285"/>
    </location>
</feature>
<feature type="compositionally biased region" description="Polar residues" evidence="1">
    <location>
        <begin position="193"/>
        <end position="211"/>
    </location>
</feature>
<sequence length="455" mass="50848">MATPQKQLDSFSPDTHSTMLPSPFFAFAFSVVLAAPVALAYTFNGYDNLFERGLSTEEATTVQAREILSALFFAIDKRTLHSGVTEEDRKWWSTIQSSDLVKPPKNPQSSSKLQWLQPQRPVKSLLDVPDRPPGQIQQPRLTSHVPTTLEVKSPKPTRAALPPGNIVHQTSFQEDRSPNPPNPQRAPSPMPNQLGTTSPQEIHKQPSQPKRNLSPILEKPQTPSSQAERSWKPIRPPTPGNSLQQSETQGKQSPMLPPPPPTVETTNNNKGPANETSKKKSRVSKWWKDKFSRKARLVIDMSIEMPLLLMESLVQQGQNTCAMSAMSSAPSVVGDGVGMREDDEDDSRNYTDRESRRRDNVLGLFQYEDDGDGGRKNAFWRRRNTEVALVREKNTVFPRIWYPGAYRTGLNFMGSVWVCFSVLAFRSTDSYILKIGASAILSACYSPLVLVSQHP</sequence>
<feature type="compositionally biased region" description="Polar residues" evidence="1">
    <location>
        <begin position="263"/>
        <end position="275"/>
    </location>
</feature>
<accession>A0A369J4Z5</accession>
<keyword evidence="4" id="KW-1185">Reference proteome</keyword>
<protein>
    <submittedName>
        <fullName evidence="3">Uncharacterized protein</fullName>
    </submittedName>
</protein>
<dbReference type="Proteomes" id="UP000076154">
    <property type="component" value="Unassembled WGS sequence"/>
</dbReference>
<feature type="compositionally biased region" description="Pro residues" evidence="1">
    <location>
        <begin position="178"/>
        <end position="190"/>
    </location>
</feature>
<gene>
    <name evidence="3" type="ORF">Hypma_003953</name>
</gene>
<feature type="region of interest" description="Disordered" evidence="1">
    <location>
        <begin position="328"/>
        <end position="355"/>
    </location>
</feature>
<keyword evidence="2" id="KW-0472">Membrane</keyword>
<evidence type="ECO:0000256" key="1">
    <source>
        <dbReference type="SAM" id="MobiDB-lite"/>
    </source>
</evidence>
<proteinExistence type="predicted"/>
<evidence type="ECO:0000256" key="2">
    <source>
        <dbReference type="SAM" id="Phobius"/>
    </source>
</evidence>
<comment type="caution">
    <text evidence="3">The sequence shown here is derived from an EMBL/GenBank/DDBJ whole genome shotgun (WGS) entry which is preliminary data.</text>
</comment>
<feature type="compositionally biased region" description="Polar residues" evidence="1">
    <location>
        <begin position="107"/>
        <end position="117"/>
    </location>
</feature>
<dbReference type="AlphaFoldDB" id="A0A369J4Z5"/>
<feature type="transmembrane region" description="Helical" evidence="2">
    <location>
        <begin position="20"/>
        <end position="43"/>
    </location>
</feature>
<feature type="compositionally biased region" description="Polar residues" evidence="1">
    <location>
        <begin position="240"/>
        <end position="252"/>
    </location>
</feature>